<dbReference type="InterPro" id="IPR011009">
    <property type="entry name" value="Kinase-like_dom_sf"/>
</dbReference>
<dbReference type="Gene3D" id="1.10.510.10">
    <property type="entry name" value="Transferase(Phosphotransferase) domain 1"/>
    <property type="match status" value="1"/>
</dbReference>
<protein>
    <recommendedName>
        <fullName evidence="1">Serine-threonine/tyrosine-protein kinase catalytic domain-containing protein</fullName>
    </recommendedName>
</protein>
<evidence type="ECO:0000313" key="2">
    <source>
        <dbReference type="EMBL" id="OAX32303.1"/>
    </source>
</evidence>
<sequence length="105" mass="11989">MRKNSRRVRRELNVWGRLKHDCILPLWGVASNFGPYPAMICPWVKNGALTGFLEREQDTLSSHDKFSLLNDIVVGLQYRESSITPSESSQFILDQFTTNQSSTVT</sequence>
<evidence type="ECO:0000259" key="1">
    <source>
        <dbReference type="Pfam" id="PF07714"/>
    </source>
</evidence>
<reference evidence="2 3" key="1">
    <citation type="submission" date="2016-06" db="EMBL/GenBank/DDBJ databases">
        <title>Comparative genomics of the ectomycorrhizal sister species Rhizopogon vinicolor and Rhizopogon vesiculosus (Basidiomycota: Boletales) reveals a divergence of the mating type B locus.</title>
        <authorList>
            <consortium name="DOE Joint Genome Institute"/>
            <person name="Mujic A.B."/>
            <person name="Kuo A."/>
            <person name="Tritt A."/>
            <person name="Lipzen A."/>
            <person name="Chen C."/>
            <person name="Johnson J."/>
            <person name="Sharma A."/>
            <person name="Barry K."/>
            <person name="Grigoriev I.V."/>
            <person name="Spatafora J.W."/>
        </authorList>
    </citation>
    <scope>NUCLEOTIDE SEQUENCE [LARGE SCALE GENOMIC DNA]</scope>
    <source>
        <strain evidence="2 3">AM-OR11-026</strain>
    </source>
</reference>
<dbReference type="GO" id="GO:0004672">
    <property type="term" value="F:protein kinase activity"/>
    <property type="evidence" value="ECO:0007669"/>
    <property type="project" value="InterPro"/>
</dbReference>
<accession>A0A1B7MI71</accession>
<name>A0A1B7MI71_9AGAM</name>
<organism evidence="2 3">
    <name type="scientific">Rhizopogon vinicolor AM-OR11-026</name>
    <dbReference type="NCBI Taxonomy" id="1314800"/>
    <lineage>
        <taxon>Eukaryota</taxon>
        <taxon>Fungi</taxon>
        <taxon>Dikarya</taxon>
        <taxon>Basidiomycota</taxon>
        <taxon>Agaricomycotina</taxon>
        <taxon>Agaricomycetes</taxon>
        <taxon>Agaricomycetidae</taxon>
        <taxon>Boletales</taxon>
        <taxon>Suillineae</taxon>
        <taxon>Rhizopogonaceae</taxon>
        <taxon>Rhizopogon</taxon>
    </lineage>
</organism>
<feature type="domain" description="Serine-threonine/tyrosine-protein kinase catalytic" evidence="1">
    <location>
        <begin position="3"/>
        <end position="81"/>
    </location>
</feature>
<keyword evidence="3" id="KW-1185">Reference proteome</keyword>
<proteinExistence type="predicted"/>
<dbReference type="AlphaFoldDB" id="A0A1B7MI71"/>
<dbReference type="STRING" id="1314800.A0A1B7MI71"/>
<dbReference type="OrthoDB" id="346907at2759"/>
<evidence type="ECO:0000313" key="3">
    <source>
        <dbReference type="Proteomes" id="UP000092154"/>
    </source>
</evidence>
<dbReference type="SUPFAM" id="SSF56112">
    <property type="entry name" value="Protein kinase-like (PK-like)"/>
    <property type="match status" value="1"/>
</dbReference>
<gene>
    <name evidence="2" type="ORF">K503DRAFT_623285</name>
</gene>
<dbReference type="InterPro" id="IPR001245">
    <property type="entry name" value="Ser-Thr/Tyr_kinase_cat_dom"/>
</dbReference>
<dbReference type="EMBL" id="KV449052">
    <property type="protein sequence ID" value="OAX32303.1"/>
    <property type="molecule type" value="Genomic_DNA"/>
</dbReference>
<dbReference type="Pfam" id="PF07714">
    <property type="entry name" value="PK_Tyr_Ser-Thr"/>
    <property type="match status" value="1"/>
</dbReference>
<dbReference type="Proteomes" id="UP000092154">
    <property type="component" value="Unassembled WGS sequence"/>
</dbReference>
<dbReference type="InParanoid" id="A0A1B7MI71"/>